<dbReference type="AntiFam" id="ANF00006">
    <property type="entry name" value="Translation of CRISPR region"/>
</dbReference>
<feature type="compositionally biased region" description="Pro residues" evidence="1">
    <location>
        <begin position="371"/>
        <end position="387"/>
    </location>
</feature>
<evidence type="ECO:0000313" key="3">
    <source>
        <dbReference type="Proteomes" id="UP000077037"/>
    </source>
</evidence>
<feature type="compositionally biased region" description="Pro residues" evidence="1">
    <location>
        <begin position="328"/>
        <end position="351"/>
    </location>
</feature>
<protein>
    <submittedName>
        <fullName evidence="2">Domain of uncharacterized function (DUF2825)</fullName>
    </submittedName>
</protein>
<sequence>MASISSSLGPAGSSPHTRGTQLKADLWRQAMRFIPAYAGNTVVIRISLCAPPVHPRIRGEHASSACSRVACVGSSPHTRGTPWPFSWQSWGSRFIPAYAGNTDASASTYWRTSVHPRIRGEHEYPSERTVRTVGSSPHTRGTRAGGCRPAAVDRFIPAYAGNTRTWRLPRRSPPVHPRIRGEHAAAANASAWPAGSSPHTRGTLQTKRRHEVAHRFIPAYAGNTWCYPPVQSQRAVHPRIRGEHPVSICSNALRRGSSPHTRGTRLGADDVEPCGRFIPAYAGNTLSITHCLISEFPDTKNLPIFPAKIWQHQPPIRQLFTKRKTLRPPAPPCAAPPSPTPPDLSPHPHAQPPRSGCRARHSPSATAYSPLPLPPAPAARPSTPTGP</sequence>
<feature type="compositionally biased region" description="Low complexity" evidence="1">
    <location>
        <begin position="184"/>
        <end position="197"/>
    </location>
</feature>
<gene>
    <name evidence="2" type="ORF">SAMEA1982600_04030</name>
</gene>
<reference evidence="2 3" key="1">
    <citation type="submission" date="2016-03" db="EMBL/GenBank/DDBJ databases">
        <authorList>
            <consortium name="Pathogen Informatics"/>
        </authorList>
    </citation>
    <scope>NUCLEOTIDE SEQUENCE [LARGE SCALE GENOMIC DNA]</scope>
    <source>
        <strain evidence="2 3">NCTC13364</strain>
    </source>
</reference>
<dbReference type="AntiFam" id="ANF00057">
    <property type="entry name" value="Translation of E. coli type CRISPR repeat"/>
</dbReference>
<feature type="region of interest" description="Disordered" evidence="1">
    <location>
        <begin position="183"/>
        <end position="204"/>
    </location>
</feature>
<evidence type="ECO:0000256" key="1">
    <source>
        <dbReference type="SAM" id="MobiDB-lite"/>
    </source>
</evidence>
<accession>A0A157QTS9</accession>
<feature type="region of interest" description="Disordered" evidence="1">
    <location>
        <begin position="125"/>
        <end position="147"/>
    </location>
</feature>
<dbReference type="Proteomes" id="UP000077037">
    <property type="component" value="Unassembled WGS sequence"/>
</dbReference>
<dbReference type="AlphaFoldDB" id="A0A157QTS9"/>
<feature type="region of interest" description="Disordered" evidence="1">
    <location>
        <begin position="326"/>
        <end position="387"/>
    </location>
</feature>
<proteinExistence type="predicted"/>
<dbReference type="EMBL" id="FKBS01000025">
    <property type="protein sequence ID" value="SAI49272.1"/>
    <property type="molecule type" value="Genomic_DNA"/>
</dbReference>
<organism evidence="2 3">
    <name type="scientific">Bordetella ansorpii</name>
    <dbReference type="NCBI Taxonomy" id="288768"/>
    <lineage>
        <taxon>Bacteria</taxon>
        <taxon>Pseudomonadati</taxon>
        <taxon>Pseudomonadota</taxon>
        <taxon>Betaproteobacteria</taxon>
        <taxon>Burkholderiales</taxon>
        <taxon>Alcaligenaceae</taxon>
        <taxon>Bordetella</taxon>
    </lineage>
</organism>
<name>A0A157QTS9_9BORD</name>
<evidence type="ECO:0000313" key="2">
    <source>
        <dbReference type="EMBL" id="SAI49272.1"/>
    </source>
</evidence>